<dbReference type="PANTHER" id="PTHR13609">
    <property type="entry name" value="UBIQUITIN DOMAIN CONTAINING 1 PROTEIN-RELATED"/>
    <property type="match status" value="1"/>
</dbReference>
<organism evidence="4 5">
    <name type="scientific">Neocallimastix californiae</name>
    <dbReference type="NCBI Taxonomy" id="1754190"/>
    <lineage>
        <taxon>Eukaryota</taxon>
        <taxon>Fungi</taxon>
        <taxon>Fungi incertae sedis</taxon>
        <taxon>Chytridiomycota</taxon>
        <taxon>Chytridiomycota incertae sedis</taxon>
        <taxon>Neocallimastigomycetes</taxon>
        <taxon>Neocallimastigales</taxon>
        <taxon>Neocallimastigaceae</taxon>
        <taxon>Neocallimastix</taxon>
    </lineage>
</organism>
<evidence type="ECO:0000256" key="1">
    <source>
        <dbReference type="SAM" id="MobiDB-lite"/>
    </source>
</evidence>
<evidence type="ECO:0000313" key="5">
    <source>
        <dbReference type="Proteomes" id="UP000193920"/>
    </source>
</evidence>
<dbReference type="EMBL" id="MCOG01000034">
    <property type="protein sequence ID" value="ORY73310.1"/>
    <property type="molecule type" value="Genomic_DNA"/>
</dbReference>
<dbReference type="Proteomes" id="UP000193920">
    <property type="component" value="Unassembled WGS sequence"/>
</dbReference>
<dbReference type="InterPro" id="IPR039869">
    <property type="entry name" value="UBTD1/2"/>
</dbReference>
<dbReference type="InterPro" id="IPR038169">
    <property type="entry name" value="DC-UbP/UBTD2_N_sf"/>
</dbReference>
<dbReference type="InterPro" id="IPR000626">
    <property type="entry name" value="Ubiquitin-like_dom"/>
</dbReference>
<dbReference type="InterPro" id="IPR029071">
    <property type="entry name" value="Ubiquitin-like_domsf"/>
</dbReference>
<evidence type="ECO:0000313" key="4">
    <source>
        <dbReference type="EMBL" id="ORY73310.1"/>
    </source>
</evidence>
<dbReference type="Gene3D" id="1.20.225.20">
    <property type="entry name" value="Ub domain-containing protein, DC-UbP/UBTD2, N-terminal domain"/>
    <property type="match status" value="1"/>
</dbReference>
<dbReference type="Gene3D" id="3.10.20.90">
    <property type="entry name" value="Phosphatidylinositol 3-kinase Catalytic Subunit, Chain A, domain 1"/>
    <property type="match status" value="1"/>
</dbReference>
<accession>A0A1Y2ENZ8</accession>
<feature type="compositionally biased region" description="Polar residues" evidence="1">
    <location>
        <begin position="165"/>
        <end position="175"/>
    </location>
</feature>
<feature type="compositionally biased region" description="Polar residues" evidence="1">
    <location>
        <begin position="138"/>
        <end position="155"/>
    </location>
</feature>
<gene>
    <name evidence="4" type="ORF">LY90DRAFT_503163</name>
</gene>
<feature type="domain" description="DC-UbP/UBTD2 N-terminal" evidence="3">
    <location>
        <begin position="41"/>
        <end position="134"/>
    </location>
</feature>
<dbReference type="InterPro" id="IPR032752">
    <property type="entry name" value="DC-UbP/UBTD2_N"/>
</dbReference>
<dbReference type="AlphaFoldDB" id="A0A1Y2ENZ8"/>
<sequence length="283" mass="31266">MGNCLTKQDDIRFETAGANGGPATQTNILKEGNKKLVPISTYSWKSDKPMTKEDVIKRREEFWLTSPNYNGRQEIWQALKAICESEELELAQVIADSAGISIPTGKLTDGCYDELGNQYILPNYCLIDPSNLVENSSANDVNQPLLSGENSTSALVKNDKKEESSSSLPTKNEHTQYFTKSEDGTLITKLAMGAGGQASVGNDNVMTTLRLSNNKDIKIVLNKNDTIKQIMECIEKSENLDPKKNNIRIIVKGKVLVKSSKLYENLTKDSSVNIVQVFISPKN</sequence>
<feature type="region of interest" description="Disordered" evidence="1">
    <location>
        <begin position="138"/>
        <end position="175"/>
    </location>
</feature>
<evidence type="ECO:0000259" key="3">
    <source>
        <dbReference type="Pfam" id="PF16455"/>
    </source>
</evidence>
<name>A0A1Y2ENZ8_9FUNG</name>
<dbReference type="SUPFAM" id="SSF54236">
    <property type="entry name" value="Ubiquitin-like"/>
    <property type="match status" value="1"/>
</dbReference>
<proteinExistence type="predicted"/>
<comment type="caution">
    <text evidence="4">The sequence shown here is derived from an EMBL/GenBank/DDBJ whole genome shotgun (WGS) entry which is preliminary data.</text>
</comment>
<keyword evidence="5" id="KW-1185">Reference proteome</keyword>
<feature type="domain" description="Ubiquitin-like" evidence="2">
    <location>
        <begin position="209"/>
        <end position="275"/>
    </location>
</feature>
<protein>
    <submittedName>
        <fullName evidence="4">Uncharacterized protein</fullName>
    </submittedName>
</protein>
<evidence type="ECO:0000259" key="2">
    <source>
        <dbReference type="Pfam" id="PF00240"/>
    </source>
</evidence>
<dbReference type="Pfam" id="PF00240">
    <property type="entry name" value="ubiquitin"/>
    <property type="match status" value="1"/>
</dbReference>
<dbReference type="OrthoDB" id="1640476at2759"/>
<dbReference type="Pfam" id="PF16455">
    <property type="entry name" value="UBD"/>
    <property type="match status" value="1"/>
</dbReference>
<reference evidence="4 5" key="1">
    <citation type="submission" date="2016-08" db="EMBL/GenBank/DDBJ databases">
        <title>A Parts List for Fungal Cellulosomes Revealed by Comparative Genomics.</title>
        <authorList>
            <consortium name="DOE Joint Genome Institute"/>
            <person name="Haitjema C.H."/>
            <person name="Gilmore S.P."/>
            <person name="Henske J.K."/>
            <person name="Solomon K.V."/>
            <person name="De Groot R."/>
            <person name="Kuo A."/>
            <person name="Mondo S.J."/>
            <person name="Salamov A.A."/>
            <person name="Labutti K."/>
            <person name="Zhao Z."/>
            <person name="Chiniquy J."/>
            <person name="Barry K."/>
            <person name="Brewer H.M."/>
            <person name="Purvine S.O."/>
            <person name="Wright A.T."/>
            <person name="Boxma B."/>
            <person name="Van Alen T."/>
            <person name="Hackstein J.H."/>
            <person name="Baker S.E."/>
            <person name="Grigoriev I.V."/>
            <person name="O'Malley M.A."/>
        </authorList>
    </citation>
    <scope>NUCLEOTIDE SEQUENCE [LARGE SCALE GENOMIC DNA]</scope>
    <source>
        <strain evidence="4 5">G1</strain>
    </source>
</reference>